<protein>
    <submittedName>
        <fullName evidence="2">Uncharacterized protein</fullName>
    </submittedName>
</protein>
<gene>
    <name evidence="2" type="ORF">BD410DRAFT_782801</name>
</gene>
<evidence type="ECO:0000313" key="3">
    <source>
        <dbReference type="Proteomes" id="UP000294933"/>
    </source>
</evidence>
<dbReference type="Proteomes" id="UP000294933">
    <property type="component" value="Unassembled WGS sequence"/>
</dbReference>
<dbReference type="VEuPathDB" id="FungiDB:BD410DRAFT_782801"/>
<feature type="region of interest" description="Disordered" evidence="1">
    <location>
        <begin position="81"/>
        <end position="101"/>
    </location>
</feature>
<dbReference type="STRING" id="50990.A0A4Y7QJ36"/>
<dbReference type="AlphaFoldDB" id="A0A4Y7QJ36"/>
<evidence type="ECO:0000313" key="2">
    <source>
        <dbReference type="EMBL" id="TDL27664.1"/>
    </source>
</evidence>
<evidence type="ECO:0000256" key="1">
    <source>
        <dbReference type="SAM" id="MobiDB-lite"/>
    </source>
</evidence>
<accession>A0A4Y7QJ36</accession>
<reference evidence="2 3" key="1">
    <citation type="submission" date="2018-06" db="EMBL/GenBank/DDBJ databases">
        <title>A transcriptomic atlas of mushroom development highlights an independent origin of complex multicellularity.</title>
        <authorList>
            <consortium name="DOE Joint Genome Institute"/>
            <person name="Krizsan K."/>
            <person name="Almasi E."/>
            <person name="Merenyi Z."/>
            <person name="Sahu N."/>
            <person name="Viragh M."/>
            <person name="Koszo T."/>
            <person name="Mondo S."/>
            <person name="Kiss B."/>
            <person name="Balint B."/>
            <person name="Kues U."/>
            <person name="Barry K."/>
            <person name="Hegedus J.C."/>
            <person name="Henrissat B."/>
            <person name="Johnson J."/>
            <person name="Lipzen A."/>
            <person name="Ohm R."/>
            <person name="Nagy I."/>
            <person name="Pangilinan J."/>
            <person name="Yan J."/>
            <person name="Xiong Y."/>
            <person name="Grigoriev I.V."/>
            <person name="Hibbett D.S."/>
            <person name="Nagy L.G."/>
        </authorList>
    </citation>
    <scope>NUCLEOTIDE SEQUENCE [LARGE SCALE GENOMIC DNA]</scope>
    <source>
        <strain evidence="2 3">SZMC22713</strain>
    </source>
</reference>
<name>A0A4Y7QJ36_9AGAM</name>
<sequence>MVRGVIGEGGSGWCELEESWDEHESDSAMSESGLSALSSGLSSGLHSGYVSPMSGLDMDPAQSFVLPRLDFSSSFRASSATSAIPHGSFPPSPALSSRSDIDVGSPSISDLDMFSDSGLDSDGLSDYGGLSSGISDGSWDIDLERGSNADFSPANSSVSRTTSWMAFSSNFTRLTEGWEPVENVFF</sequence>
<keyword evidence="3" id="KW-1185">Reference proteome</keyword>
<dbReference type="OrthoDB" id="2585251at2759"/>
<proteinExistence type="predicted"/>
<organism evidence="2 3">
    <name type="scientific">Rickenella mellea</name>
    <dbReference type="NCBI Taxonomy" id="50990"/>
    <lineage>
        <taxon>Eukaryota</taxon>
        <taxon>Fungi</taxon>
        <taxon>Dikarya</taxon>
        <taxon>Basidiomycota</taxon>
        <taxon>Agaricomycotina</taxon>
        <taxon>Agaricomycetes</taxon>
        <taxon>Hymenochaetales</taxon>
        <taxon>Rickenellaceae</taxon>
        <taxon>Rickenella</taxon>
    </lineage>
</organism>
<dbReference type="EMBL" id="ML170159">
    <property type="protein sequence ID" value="TDL27664.1"/>
    <property type="molecule type" value="Genomic_DNA"/>
</dbReference>